<dbReference type="GO" id="GO:0140359">
    <property type="term" value="F:ABC-type transporter activity"/>
    <property type="evidence" value="ECO:0007669"/>
    <property type="project" value="InterPro"/>
</dbReference>
<evidence type="ECO:0000259" key="3">
    <source>
        <dbReference type="Pfam" id="PF19055"/>
    </source>
</evidence>
<organism evidence="4 5">
    <name type="scientific">Medicago truncatula</name>
    <name type="common">Barrel medic</name>
    <name type="synonym">Medicago tribuloides</name>
    <dbReference type="NCBI Taxonomy" id="3880"/>
    <lineage>
        <taxon>Eukaryota</taxon>
        <taxon>Viridiplantae</taxon>
        <taxon>Streptophyta</taxon>
        <taxon>Embryophyta</taxon>
        <taxon>Tracheophyta</taxon>
        <taxon>Spermatophyta</taxon>
        <taxon>Magnoliopsida</taxon>
        <taxon>eudicotyledons</taxon>
        <taxon>Gunneridae</taxon>
        <taxon>Pentapetalae</taxon>
        <taxon>rosids</taxon>
        <taxon>fabids</taxon>
        <taxon>Fabales</taxon>
        <taxon>Fabaceae</taxon>
        <taxon>Papilionoideae</taxon>
        <taxon>50 kb inversion clade</taxon>
        <taxon>NPAAA clade</taxon>
        <taxon>Hologalegina</taxon>
        <taxon>IRL clade</taxon>
        <taxon>Trifolieae</taxon>
        <taxon>Medicago</taxon>
    </lineage>
</organism>
<dbReference type="AlphaFoldDB" id="A0A396JTX2"/>
<keyword evidence="1" id="KW-0813">Transport</keyword>
<protein>
    <recommendedName>
        <fullName evidence="3">ABC transporter family G domain-containing protein</fullName>
    </recommendedName>
</protein>
<proteinExistence type="predicted"/>
<keyword evidence="2" id="KW-0472">Membrane</keyword>
<dbReference type="Proteomes" id="UP000265566">
    <property type="component" value="Chromosome 1"/>
</dbReference>
<evidence type="ECO:0000256" key="2">
    <source>
        <dbReference type="ARBA" id="ARBA00023136"/>
    </source>
</evidence>
<name>A0A396JTX2_MEDTR</name>
<gene>
    <name evidence="4" type="ORF">MtrunA17_Chr1g0180981</name>
</gene>
<feature type="domain" description="ABC transporter family G" evidence="3">
    <location>
        <begin position="19"/>
        <end position="69"/>
    </location>
</feature>
<dbReference type="Pfam" id="PF19055">
    <property type="entry name" value="ABC2_membrane_7"/>
    <property type="match status" value="1"/>
</dbReference>
<evidence type="ECO:0000313" key="4">
    <source>
        <dbReference type="EMBL" id="RHN79773.1"/>
    </source>
</evidence>
<dbReference type="EMBL" id="PSQE01000001">
    <property type="protein sequence ID" value="RHN79773.1"/>
    <property type="molecule type" value="Genomic_DNA"/>
</dbReference>
<evidence type="ECO:0000256" key="1">
    <source>
        <dbReference type="ARBA" id="ARBA00022448"/>
    </source>
</evidence>
<reference evidence="5" key="1">
    <citation type="journal article" date="2018" name="Nat. Plants">
        <title>Whole-genome landscape of Medicago truncatula symbiotic genes.</title>
        <authorList>
            <person name="Pecrix Y."/>
            <person name="Staton S.E."/>
            <person name="Sallet E."/>
            <person name="Lelandais-Briere C."/>
            <person name="Moreau S."/>
            <person name="Carrere S."/>
            <person name="Blein T."/>
            <person name="Jardinaud M.F."/>
            <person name="Latrasse D."/>
            <person name="Zouine M."/>
            <person name="Zahm M."/>
            <person name="Kreplak J."/>
            <person name="Mayjonade B."/>
            <person name="Satge C."/>
            <person name="Perez M."/>
            <person name="Cauet S."/>
            <person name="Marande W."/>
            <person name="Chantry-Darmon C."/>
            <person name="Lopez-Roques C."/>
            <person name="Bouchez O."/>
            <person name="Berard A."/>
            <person name="Debelle F."/>
            <person name="Munos S."/>
            <person name="Bendahmane A."/>
            <person name="Berges H."/>
            <person name="Niebel A."/>
            <person name="Buitink J."/>
            <person name="Frugier F."/>
            <person name="Benhamed M."/>
            <person name="Crespi M."/>
            <person name="Gouzy J."/>
            <person name="Gamas P."/>
        </authorList>
    </citation>
    <scope>NUCLEOTIDE SEQUENCE [LARGE SCALE GENOMIC DNA]</scope>
    <source>
        <strain evidence="5">cv. Jemalong A17</strain>
    </source>
</reference>
<comment type="caution">
    <text evidence="4">The sequence shown here is derived from an EMBL/GenBank/DDBJ whole genome shotgun (WGS) entry which is preliminary data.</text>
</comment>
<dbReference type="InterPro" id="IPR043926">
    <property type="entry name" value="ABCG_dom"/>
</dbReference>
<dbReference type="Gramene" id="rna3609">
    <property type="protein sequence ID" value="RHN79773.1"/>
    <property type="gene ID" value="gene3609"/>
</dbReference>
<accession>A0A396JTX2</accession>
<evidence type="ECO:0000313" key="5">
    <source>
        <dbReference type="Proteomes" id="UP000265566"/>
    </source>
</evidence>
<sequence length="77" mass="8554">MIYCVKDIDYLSTWSVPFRVGKQQLREAKAQAVDYLLLLVAGAILGTLTKVNDETFGSLGYTYTVIAVCKFESSLLN</sequence>